<dbReference type="Proteomes" id="UP000564425">
    <property type="component" value="Unassembled WGS sequence"/>
</dbReference>
<proteinExistence type="predicted"/>
<sequence>MEKLTLPVYMIHGTLLKSGTHTDMRGNTHTLDLPKQNIKLSNQNMITMEAEHGGRYAGQFTEFIPKGDDLDFTAMLFGSDVYEAYKANPHVSAEVTVYGNELIITGGVLTKYPAIQGCDIKSVIAFSSRKQDIHNKLKETFGDALQDDVVESLVNIFDEYVEQLKLSDKVEQNEKTPQIDEATMGAIVDAVTAKIKADTPAEAEFSDAQAAKIAEIFDGKFSTLEVPSVDSIVEAVSGKFSAPEINYEQVAEAVAGKIQVPVPEVNYEELTDAVTLKLSERQATEDETKRQEAEAKVLELSDKMQKMQFSSEKAGLLSDIKKHQKEFDETILEGLDEPAQVATLKAISLAFSKSGIIPESGELVISTDAGAQKAEMLDKLMKAY</sequence>
<feature type="coiled-coil region" evidence="1">
    <location>
        <begin position="276"/>
        <end position="310"/>
    </location>
</feature>
<dbReference type="RefSeq" id="WP_181501602.1">
    <property type="nucleotide sequence ID" value="NZ_JACDUH010000003.1"/>
</dbReference>
<comment type="caution">
    <text evidence="2">The sequence shown here is derived from an EMBL/GenBank/DDBJ whole genome shotgun (WGS) entry which is preliminary data.</text>
</comment>
<evidence type="ECO:0000256" key="1">
    <source>
        <dbReference type="SAM" id="Coils"/>
    </source>
</evidence>
<dbReference type="AlphaFoldDB" id="A0A7J9NVR9"/>
<dbReference type="EMBL" id="JACDUH010000003">
    <property type="protein sequence ID" value="MBA2851782.1"/>
    <property type="molecule type" value="Genomic_DNA"/>
</dbReference>
<accession>A0A7J9NVR9</accession>
<gene>
    <name evidence="2" type="ORF">HNP86_001941</name>
</gene>
<name>A0A7J9NVR9_METMI</name>
<keyword evidence="1" id="KW-0175">Coiled coil</keyword>
<evidence type="ECO:0000313" key="2">
    <source>
        <dbReference type="EMBL" id="MBA2851782.1"/>
    </source>
</evidence>
<protein>
    <submittedName>
        <fullName evidence="2">Uncharacterized protein</fullName>
    </submittedName>
</protein>
<evidence type="ECO:0000313" key="3">
    <source>
        <dbReference type="Proteomes" id="UP000564425"/>
    </source>
</evidence>
<organism evidence="2 3">
    <name type="scientific">Methanococcus maripaludis</name>
    <name type="common">Methanococcus deltae</name>
    <dbReference type="NCBI Taxonomy" id="39152"/>
    <lineage>
        <taxon>Archaea</taxon>
        <taxon>Methanobacteriati</taxon>
        <taxon>Methanobacteriota</taxon>
        <taxon>Methanomada group</taxon>
        <taxon>Methanococci</taxon>
        <taxon>Methanococcales</taxon>
        <taxon>Methanococcaceae</taxon>
        <taxon>Methanococcus</taxon>
    </lineage>
</organism>
<reference evidence="2 3" key="1">
    <citation type="submission" date="2020-07" db="EMBL/GenBank/DDBJ databases">
        <title>Genomic Encyclopedia of Type Strains, Phase IV (KMG-V): Genome sequencing to study the core and pangenomes of soil and plant-associated prokaryotes.</title>
        <authorList>
            <person name="Whitman W."/>
        </authorList>
    </citation>
    <scope>NUCLEOTIDE SEQUENCE [LARGE SCALE GENOMIC DNA]</scope>
    <source>
        <strain evidence="2 3">A1</strain>
    </source>
</reference>